<gene>
    <name evidence="2" type="ORF">MHSWG343_00510</name>
</gene>
<reference evidence="2 3" key="1">
    <citation type="submission" date="2019-01" db="EMBL/GenBank/DDBJ databases">
        <title>Draft genome sequences of Candidatus Mycoplasma haemohominis SWG34-3 identified from a patient with pyrexia, anemia and liver dysfunction.</title>
        <authorList>
            <person name="Sekizuka T."/>
            <person name="Hattori N."/>
            <person name="Katano H."/>
            <person name="Takuma T."/>
            <person name="Ito T."/>
            <person name="Arai N."/>
            <person name="Yanai R."/>
            <person name="Ishii S."/>
            <person name="Miura Y."/>
            <person name="Tokunaga T."/>
            <person name="Watanabe H."/>
            <person name="Nomura N."/>
            <person name="Eguchi J."/>
            <person name="Arai T."/>
            <person name="Hasegawa H."/>
            <person name="Nakamaki T."/>
            <person name="Wakita T."/>
            <person name="Niki Y."/>
            <person name="Kuroda M."/>
        </authorList>
    </citation>
    <scope>NUCLEOTIDE SEQUENCE [LARGE SCALE GENOMIC DNA]</scope>
    <source>
        <strain evidence="2">SWG34-3</strain>
    </source>
</reference>
<dbReference type="Proteomes" id="UP000324831">
    <property type="component" value="Unassembled WGS sequence"/>
</dbReference>
<accession>A0A478FP60</accession>
<proteinExistence type="predicted"/>
<name>A0A478FP60_9MOLU</name>
<organism evidence="2 3">
    <name type="scientific">Candidatus Mycoplasma haematohominis</name>
    <dbReference type="NCBI Taxonomy" id="1494318"/>
    <lineage>
        <taxon>Bacteria</taxon>
        <taxon>Bacillati</taxon>
        <taxon>Mycoplasmatota</taxon>
        <taxon>Mollicutes</taxon>
        <taxon>Mycoplasmataceae</taxon>
        <taxon>Mycoplasma</taxon>
    </lineage>
</organism>
<evidence type="ECO:0000313" key="3">
    <source>
        <dbReference type="Proteomes" id="UP000324831"/>
    </source>
</evidence>
<comment type="caution">
    <text evidence="2">The sequence shown here is derived from an EMBL/GenBank/DDBJ whole genome shotgun (WGS) entry which is preliminary data.</text>
</comment>
<evidence type="ECO:0000313" key="2">
    <source>
        <dbReference type="EMBL" id="GCE63073.1"/>
    </source>
</evidence>
<protein>
    <submittedName>
        <fullName evidence="2">Uncharacterized protein</fullName>
    </submittedName>
</protein>
<feature type="region of interest" description="Disordered" evidence="1">
    <location>
        <begin position="221"/>
        <end position="246"/>
    </location>
</feature>
<feature type="compositionally biased region" description="Basic and acidic residues" evidence="1">
    <location>
        <begin position="234"/>
        <end position="246"/>
    </location>
</feature>
<sequence length="277" mass="29944">MASPTAIGGGALGAAAVGVGGAYLAGAFGGSGSSEAEKEPAIVLLSEDTTFPNTTNTNWIGTVYGKYLVAPLGSKGDGDSKTDNRKWWEQSYKRWKEASQPTNNDLSNEFKSSNQVSKAFSDNASEPDSSKALNKVCETIYKKENSEITFEDASNNKTKLKNDLFKYCSILGEVKTIDEVSGESYGPNTNYGGDSTNVKKFIAVTGNDKFWEIRNKEFYADSGDKSNSQASESSKFKSESKKTSKPNIRDICKAAYGSAKTNNTDYPDAEINKFCVL</sequence>
<evidence type="ECO:0000256" key="1">
    <source>
        <dbReference type="SAM" id="MobiDB-lite"/>
    </source>
</evidence>
<dbReference type="AlphaFoldDB" id="A0A478FP60"/>
<dbReference type="EMBL" id="BIMN01000001">
    <property type="protein sequence ID" value="GCE63073.1"/>
    <property type="molecule type" value="Genomic_DNA"/>
</dbReference>